<protein>
    <recommendedName>
        <fullName evidence="5">Neutral zinc metallopeptidase</fullName>
    </recommendedName>
</protein>
<dbReference type="SUPFAM" id="SSF55486">
    <property type="entry name" value="Metalloproteases ('zincins'), catalytic domain"/>
    <property type="match status" value="1"/>
</dbReference>
<sequence>MLERAPAHGDSPDREMAMSLPVRWFRTPTGILACCAALLLVLLACANTVDGAPVSQLGNAYQVAGLPAVDGPSGLRPNPKPVDRAVRGTDDGEMDRLAVSAVADIEDFWQEAYPKTFWAKFHPVESLMSWNSESPGVTDFCNNPTIGFDNAGYCIKQNSLGWDRGALLPRLVRMFGPMAVPMTLAHEYGHAVAHQSEMVDSRTQTLVGEQMADCLAGTYLRWVAQGSSPRFTLSTGEGLNTVIAALIAFRDDPVEASDALDAHGSAFERVSAFQRGFVDGAAECTRIDMAEITKRRGGLPENLRPGESGDTPVTVDTLRTLMTVLRAVYTPTGNAVPPRLSVSGAACDEPGHRRQSAAAVYCPDSNTVALDLPRLTALARPTHDQGRITGDFTAYSVVISRYALAIEKQHGLPLDNGQSALRSACLTGVASAAMAKPSTPTQEPNPMVLTAGDLDEAVSGLLTNGVVASDVNGTTIPAGFSRIDAFRDGVAGSADRCLTRYG</sequence>
<evidence type="ECO:0000313" key="2">
    <source>
        <dbReference type="EMBL" id="TEA07039.1"/>
    </source>
</evidence>
<dbReference type="EMBL" id="PECK01000008">
    <property type="protein sequence ID" value="TDZ91808.1"/>
    <property type="molecule type" value="Genomic_DNA"/>
</dbReference>
<dbReference type="Proteomes" id="UP000294844">
    <property type="component" value="Unassembled WGS sequence"/>
</dbReference>
<keyword evidence="3" id="KW-1185">Reference proteome</keyword>
<evidence type="ECO:0000313" key="1">
    <source>
        <dbReference type="EMBL" id="TDZ91808.1"/>
    </source>
</evidence>
<evidence type="ECO:0000313" key="4">
    <source>
        <dbReference type="Proteomes" id="UP000295685"/>
    </source>
</evidence>
<dbReference type="Proteomes" id="UP000295685">
    <property type="component" value="Unassembled WGS sequence"/>
</dbReference>
<dbReference type="AlphaFoldDB" id="A0A4R8SB50"/>
<comment type="caution">
    <text evidence="1">The sequence shown here is derived from an EMBL/GenBank/DDBJ whole genome shotgun (WGS) entry which is preliminary data.</text>
</comment>
<accession>A0A4R8SB50</accession>
<name>A0A4R8SB50_9MYCO</name>
<evidence type="ECO:0008006" key="5">
    <source>
        <dbReference type="Google" id="ProtNLM"/>
    </source>
</evidence>
<evidence type="ECO:0000313" key="3">
    <source>
        <dbReference type="Proteomes" id="UP000294844"/>
    </source>
</evidence>
<gene>
    <name evidence="2" type="ORF">CCUG60883_01065</name>
    <name evidence="1" type="ORF">CCUG60885_03915</name>
</gene>
<dbReference type="EMBL" id="PECM01000005">
    <property type="protein sequence ID" value="TEA07039.1"/>
    <property type="molecule type" value="Genomic_DNA"/>
</dbReference>
<reference evidence="3 4" key="1">
    <citation type="journal article" date="2019" name="Sci. Rep.">
        <title>Extended insight into the Mycobacterium chelonae-abscessus complex through whole genome sequencing of Mycobacterium salmoniphilum outbreak and Mycobacterium salmoniphilum-like strains.</title>
        <authorList>
            <person name="Behra P.R.K."/>
            <person name="Das S."/>
            <person name="Pettersson B.M.F."/>
            <person name="Shirreff L."/>
            <person name="DuCote T."/>
            <person name="Jacobsson K.G."/>
            <person name="Ennis D.G."/>
            <person name="Kirsebom L.A."/>
        </authorList>
    </citation>
    <scope>NUCLEOTIDE SEQUENCE [LARGE SCALE GENOMIC DNA]</scope>
    <source>
        <strain evidence="2 3">CCUG 60883</strain>
        <strain evidence="1 4">CCUG 60885</strain>
    </source>
</reference>
<organism evidence="1 4">
    <name type="scientific">Mycobacteroides salmoniphilum</name>
    <dbReference type="NCBI Taxonomy" id="404941"/>
    <lineage>
        <taxon>Bacteria</taxon>
        <taxon>Bacillati</taxon>
        <taxon>Actinomycetota</taxon>
        <taxon>Actinomycetes</taxon>
        <taxon>Mycobacteriales</taxon>
        <taxon>Mycobacteriaceae</taxon>
        <taxon>Mycobacteroides</taxon>
    </lineage>
</organism>
<proteinExistence type="predicted"/>